<name>A0A016WXR6_9BILA</name>
<organism evidence="2 3">
    <name type="scientific">Ancylostoma ceylanicum</name>
    <dbReference type="NCBI Taxonomy" id="53326"/>
    <lineage>
        <taxon>Eukaryota</taxon>
        <taxon>Metazoa</taxon>
        <taxon>Ecdysozoa</taxon>
        <taxon>Nematoda</taxon>
        <taxon>Chromadorea</taxon>
        <taxon>Rhabditida</taxon>
        <taxon>Rhabditina</taxon>
        <taxon>Rhabditomorpha</taxon>
        <taxon>Strongyloidea</taxon>
        <taxon>Ancylostomatidae</taxon>
        <taxon>Ancylostomatinae</taxon>
        <taxon>Ancylostoma</taxon>
    </lineage>
</organism>
<keyword evidence="1" id="KW-0812">Transmembrane</keyword>
<reference evidence="3" key="1">
    <citation type="journal article" date="2015" name="Nat. Genet.">
        <title>The genome and transcriptome of the zoonotic hookworm Ancylostoma ceylanicum identify infection-specific gene families.</title>
        <authorList>
            <person name="Schwarz E.M."/>
            <person name="Hu Y."/>
            <person name="Antoshechkin I."/>
            <person name="Miller M.M."/>
            <person name="Sternberg P.W."/>
            <person name="Aroian R.V."/>
        </authorList>
    </citation>
    <scope>NUCLEOTIDE SEQUENCE</scope>
    <source>
        <strain evidence="3">HY135</strain>
    </source>
</reference>
<comment type="caution">
    <text evidence="2">The sequence shown here is derived from an EMBL/GenBank/DDBJ whole genome shotgun (WGS) entry which is preliminary data.</text>
</comment>
<keyword evidence="1" id="KW-0472">Membrane</keyword>
<keyword evidence="1" id="KW-1133">Transmembrane helix</keyword>
<evidence type="ECO:0000256" key="1">
    <source>
        <dbReference type="SAM" id="Phobius"/>
    </source>
</evidence>
<keyword evidence="3" id="KW-1185">Reference proteome</keyword>
<dbReference type="EMBL" id="JARK01000079">
    <property type="protein sequence ID" value="EYC43833.1"/>
    <property type="molecule type" value="Genomic_DNA"/>
</dbReference>
<sequence length="96" mass="10602">MDEGIAAPLQNASLFSLNPNGEHLIVGALYSLAALVILPLYITIIFQQHHCTVQFALQCSAVEGLISPACHTNVAFLHIRKIHKKRVQCQIARKKD</sequence>
<feature type="transmembrane region" description="Helical" evidence="1">
    <location>
        <begin position="24"/>
        <end position="46"/>
    </location>
</feature>
<gene>
    <name evidence="2" type="primary">Acey_s0479.g2211</name>
    <name evidence="2" type="ORF">Y032_0479g2211</name>
</gene>
<proteinExistence type="predicted"/>
<evidence type="ECO:0000313" key="2">
    <source>
        <dbReference type="EMBL" id="EYC43833.1"/>
    </source>
</evidence>
<dbReference type="AlphaFoldDB" id="A0A016WXR6"/>
<accession>A0A016WXR6</accession>
<dbReference type="Proteomes" id="UP000024635">
    <property type="component" value="Unassembled WGS sequence"/>
</dbReference>
<evidence type="ECO:0000313" key="3">
    <source>
        <dbReference type="Proteomes" id="UP000024635"/>
    </source>
</evidence>
<protein>
    <submittedName>
        <fullName evidence="2">Uncharacterized protein</fullName>
    </submittedName>
</protein>